<dbReference type="CDD" id="cd05793">
    <property type="entry name" value="S1_IF1A"/>
    <property type="match status" value="1"/>
</dbReference>
<dbReference type="PANTHER" id="PTHR21668">
    <property type="entry name" value="EIF-1A"/>
    <property type="match status" value="1"/>
</dbReference>
<dbReference type="InterPro" id="IPR006196">
    <property type="entry name" value="RNA-binding_domain_S1_IF1"/>
</dbReference>
<dbReference type="InterPro" id="IPR001253">
    <property type="entry name" value="TIF_eIF-1A"/>
</dbReference>
<dbReference type="Pfam" id="PF01176">
    <property type="entry name" value="eIF-1a"/>
    <property type="match status" value="1"/>
</dbReference>
<dbReference type="Gene3D" id="2.40.50.140">
    <property type="entry name" value="Nucleic acid-binding proteins"/>
    <property type="match status" value="1"/>
</dbReference>
<accession>A0A6C0EJK5</accession>
<proteinExistence type="inferred from homology"/>
<dbReference type="PROSITE" id="PS50832">
    <property type="entry name" value="S1_IF1_TYPE"/>
    <property type="match status" value="1"/>
</dbReference>
<reference evidence="3" key="1">
    <citation type="journal article" date="2020" name="Nature">
        <title>Giant virus diversity and host interactions through global metagenomics.</title>
        <authorList>
            <person name="Schulz F."/>
            <person name="Roux S."/>
            <person name="Paez-Espino D."/>
            <person name="Jungbluth S."/>
            <person name="Walsh D.A."/>
            <person name="Denef V.J."/>
            <person name="McMahon K.D."/>
            <person name="Konstantinidis K.T."/>
            <person name="Eloe-Fadrosh E.A."/>
            <person name="Kyrpides N.C."/>
            <person name="Woyke T."/>
        </authorList>
    </citation>
    <scope>NUCLEOTIDE SEQUENCE</scope>
    <source>
        <strain evidence="3">GVMAG-M-3300001351-8</strain>
    </source>
</reference>
<evidence type="ECO:0000256" key="1">
    <source>
        <dbReference type="SAM" id="MobiDB-lite"/>
    </source>
</evidence>
<dbReference type="SMART" id="SM00652">
    <property type="entry name" value="eIF1a"/>
    <property type="match status" value="1"/>
</dbReference>
<name>A0A6C0EJK5_9ZZZZ</name>
<dbReference type="EMBL" id="MN738865">
    <property type="protein sequence ID" value="QHT28851.1"/>
    <property type="molecule type" value="Genomic_DNA"/>
</dbReference>
<feature type="region of interest" description="Disordered" evidence="1">
    <location>
        <begin position="1"/>
        <end position="27"/>
    </location>
</feature>
<sequence>MVKNIHGGNKHKKFARKRDETGKNNIASLKKTPGQEYGYITKMLGSCRFDIICYDKKQRIGHVRGKLRQRTWFVVGDLVLLSLRDFQDGMCDMIQKYQYDDVNILINNNEVNESFGKHGTFFETKTDDSQVNVSFTNPMDLNLSDAEAGGEEVKAEATVKKPVSNVNYEEEIDICDLMNL</sequence>
<evidence type="ECO:0000259" key="2">
    <source>
        <dbReference type="PROSITE" id="PS50832"/>
    </source>
</evidence>
<dbReference type="InterPro" id="IPR012340">
    <property type="entry name" value="NA-bd_OB-fold"/>
</dbReference>
<evidence type="ECO:0000313" key="3">
    <source>
        <dbReference type="EMBL" id="QHT28851.1"/>
    </source>
</evidence>
<dbReference type="SUPFAM" id="SSF50249">
    <property type="entry name" value="Nucleic acid-binding proteins"/>
    <property type="match status" value="1"/>
</dbReference>
<dbReference type="GO" id="GO:0003743">
    <property type="term" value="F:translation initiation factor activity"/>
    <property type="evidence" value="ECO:0007669"/>
    <property type="project" value="InterPro"/>
</dbReference>
<dbReference type="AlphaFoldDB" id="A0A6C0EJK5"/>
<organism evidence="3">
    <name type="scientific">viral metagenome</name>
    <dbReference type="NCBI Taxonomy" id="1070528"/>
    <lineage>
        <taxon>unclassified sequences</taxon>
        <taxon>metagenomes</taxon>
        <taxon>organismal metagenomes</taxon>
    </lineage>
</organism>
<protein>
    <recommendedName>
        <fullName evidence="2">S1-like domain-containing protein</fullName>
    </recommendedName>
</protein>
<feature type="domain" description="S1-like" evidence="2">
    <location>
        <begin position="24"/>
        <end position="98"/>
    </location>
</feature>
<dbReference type="HAMAP" id="MF_00216">
    <property type="entry name" value="aIF_1A"/>
    <property type="match status" value="1"/>
</dbReference>
<dbReference type="GO" id="GO:0003723">
    <property type="term" value="F:RNA binding"/>
    <property type="evidence" value="ECO:0007669"/>
    <property type="project" value="InterPro"/>
</dbReference>